<dbReference type="CDD" id="cd01392">
    <property type="entry name" value="HTH_LacI"/>
    <property type="match status" value="1"/>
</dbReference>
<dbReference type="RefSeq" id="WP_163229460.1">
    <property type="nucleotide sequence ID" value="NZ_WHZW01000003.1"/>
</dbReference>
<dbReference type="EMBL" id="WHZW01000003">
    <property type="protein sequence ID" value="NEG88800.1"/>
    <property type="molecule type" value="Genomic_DNA"/>
</dbReference>
<dbReference type="Gene3D" id="1.10.260.40">
    <property type="entry name" value="lambda repressor-like DNA-binding domains"/>
    <property type="match status" value="1"/>
</dbReference>
<evidence type="ECO:0000256" key="3">
    <source>
        <dbReference type="ARBA" id="ARBA00023163"/>
    </source>
</evidence>
<dbReference type="Pfam" id="PF13377">
    <property type="entry name" value="Peripla_BP_3"/>
    <property type="match status" value="1"/>
</dbReference>
<proteinExistence type="predicted"/>
<keyword evidence="3" id="KW-0804">Transcription</keyword>
<dbReference type="Pfam" id="PF00356">
    <property type="entry name" value="LacI"/>
    <property type="match status" value="1"/>
</dbReference>
<feature type="domain" description="HTH lacI-type" evidence="4">
    <location>
        <begin position="2"/>
        <end position="61"/>
    </location>
</feature>
<evidence type="ECO:0000256" key="2">
    <source>
        <dbReference type="ARBA" id="ARBA00023125"/>
    </source>
</evidence>
<sequence>MVTLDDVAARAGVSRMTASNTLRGKMVGGRPIVKPETAERVRKAAAELGYRPNLAARQLSSGRTGIIGLSVADLDMIFPAALAATLSDEAYRRGYQLITQQTRMSADYEREMLGSASAQICDGTIVCWPSRDTVSALASAHGHPLVVLDGFGLEGSVDCVFTPCVDGAKAAVRHMVASGARRMLVLGTSYCSGNELTKAANSAGLRLRGACEALTEAGLPYGPDDVVPCGWTRQSGYDAMSRILADRGMTAGDGRASHDSLGFDAVFCMTDTVAIGALRALADAGVRVPDDVMVMGFDGVEDGRYTNPGLSSVMIDTAEVSSVCLDMLADRIGKSSARSGVGGAAAGASDAPRTHMLAYRIVSRGSAER</sequence>
<dbReference type="AlphaFoldDB" id="A0A6N9Z2Z1"/>
<dbReference type="GO" id="GO:0003700">
    <property type="term" value="F:DNA-binding transcription factor activity"/>
    <property type="evidence" value="ECO:0007669"/>
    <property type="project" value="TreeGrafter"/>
</dbReference>
<dbReference type="PANTHER" id="PTHR30146:SF109">
    <property type="entry name" value="HTH-TYPE TRANSCRIPTIONAL REGULATOR GALS"/>
    <property type="match status" value="1"/>
</dbReference>
<dbReference type="SUPFAM" id="SSF53822">
    <property type="entry name" value="Periplasmic binding protein-like I"/>
    <property type="match status" value="1"/>
</dbReference>
<dbReference type="PROSITE" id="PS50932">
    <property type="entry name" value="HTH_LACI_2"/>
    <property type="match status" value="1"/>
</dbReference>
<name>A0A6N9Z2Z1_9BIFI</name>
<dbReference type="GO" id="GO:0000976">
    <property type="term" value="F:transcription cis-regulatory region binding"/>
    <property type="evidence" value="ECO:0007669"/>
    <property type="project" value="TreeGrafter"/>
</dbReference>
<evidence type="ECO:0000259" key="4">
    <source>
        <dbReference type="PROSITE" id="PS50932"/>
    </source>
</evidence>
<evidence type="ECO:0000313" key="5">
    <source>
        <dbReference type="EMBL" id="NEG88800.1"/>
    </source>
</evidence>
<comment type="caution">
    <text evidence="5">The sequence shown here is derived from an EMBL/GenBank/DDBJ whole genome shotgun (WGS) entry which is preliminary data.</text>
</comment>
<keyword evidence="6" id="KW-1185">Reference proteome</keyword>
<protein>
    <submittedName>
        <fullName evidence="5">LacI family DNA-binding transcriptional regulator</fullName>
    </submittedName>
</protein>
<dbReference type="InterPro" id="IPR010982">
    <property type="entry name" value="Lambda_DNA-bd_dom_sf"/>
</dbReference>
<dbReference type="InterPro" id="IPR046335">
    <property type="entry name" value="LacI/GalR-like_sensor"/>
</dbReference>
<dbReference type="CDD" id="cd06267">
    <property type="entry name" value="PBP1_LacI_sugar_binding-like"/>
    <property type="match status" value="1"/>
</dbReference>
<dbReference type="PANTHER" id="PTHR30146">
    <property type="entry name" value="LACI-RELATED TRANSCRIPTIONAL REPRESSOR"/>
    <property type="match status" value="1"/>
</dbReference>
<keyword evidence="1" id="KW-0805">Transcription regulation</keyword>
<dbReference type="InterPro" id="IPR028082">
    <property type="entry name" value="Peripla_BP_I"/>
</dbReference>
<accession>A0A6N9Z2Z1</accession>
<evidence type="ECO:0000313" key="6">
    <source>
        <dbReference type="Proteomes" id="UP000469194"/>
    </source>
</evidence>
<reference evidence="5 6" key="1">
    <citation type="submission" date="2019-10" db="EMBL/GenBank/DDBJ databases">
        <title>Bifidobacterium from non-human primates.</title>
        <authorList>
            <person name="Modesto M."/>
        </authorList>
    </citation>
    <scope>NUCLEOTIDE SEQUENCE [LARGE SCALE GENOMIC DNA]</scope>
    <source>
        <strain evidence="5 6">TRE17</strain>
    </source>
</reference>
<dbReference type="Gene3D" id="3.40.50.2300">
    <property type="match status" value="2"/>
</dbReference>
<gene>
    <name evidence="5" type="ORF">GFD25_02000</name>
</gene>
<evidence type="ECO:0000256" key="1">
    <source>
        <dbReference type="ARBA" id="ARBA00023015"/>
    </source>
</evidence>
<dbReference type="SMART" id="SM00354">
    <property type="entry name" value="HTH_LACI"/>
    <property type="match status" value="1"/>
</dbReference>
<dbReference type="Proteomes" id="UP000469194">
    <property type="component" value="Unassembled WGS sequence"/>
</dbReference>
<organism evidence="5 6">
    <name type="scientific">Bifidobacterium aerophilum</name>
    <dbReference type="NCBI Taxonomy" id="1798155"/>
    <lineage>
        <taxon>Bacteria</taxon>
        <taxon>Bacillati</taxon>
        <taxon>Actinomycetota</taxon>
        <taxon>Actinomycetes</taxon>
        <taxon>Bifidobacteriales</taxon>
        <taxon>Bifidobacteriaceae</taxon>
        <taxon>Bifidobacterium</taxon>
    </lineage>
</organism>
<dbReference type="InterPro" id="IPR000843">
    <property type="entry name" value="HTH_LacI"/>
</dbReference>
<dbReference type="SUPFAM" id="SSF47413">
    <property type="entry name" value="lambda repressor-like DNA-binding domains"/>
    <property type="match status" value="1"/>
</dbReference>
<keyword evidence="2 5" id="KW-0238">DNA-binding</keyword>